<dbReference type="Gene3D" id="3.40.33.10">
    <property type="entry name" value="CAP"/>
    <property type="match status" value="1"/>
</dbReference>
<dbReference type="AlphaFoldDB" id="A0A0K0F593"/>
<sequence>MKLLFLLTSVYLIPSFIYITSTNSLGGQPLVCEWKHINGKSGYKCNNDLFTDDEGELWRTVTSNGYSTLQKNEPEDVMFRNWPIDIAEIIRKFYEDINQYRQIHHVLELKKDPNLEQNAQQLANQLAQQNSQSSETWHDGESDVYVPKNDIYKMVDKWYSQHYKYNYNDPEKNDVSQTGDFSQMVWSSSQRIGCGVSNNGTSYYGVCIYEPAGNKPNMYKHNVKQEYATVDLTFSLQG</sequence>
<evidence type="ECO:0000259" key="2">
    <source>
        <dbReference type="SMART" id="SM00198"/>
    </source>
</evidence>
<dbReference type="InterPro" id="IPR001283">
    <property type="entry name" value="CRISP-related"/>
</dbReference>
<evidence type="ECO:0000313" key="4">
    <source>
        <dbReference type="WBParaSite" id="SVE_0398300.1"/>
    </source>
</evidence>
<dbReference type="SMART" id="SM00198">
    <property type="entry name" value="SCP"/>
    <property type="match status" value="1"/>
</dbReference>
<dbReference type="Proteomes" id="UP000035680">
    <property type="component" value="Unassembled WGS sequence"/>
</dbReference>
<feature type="signal peptide" evidence="1">
    <location>
        <begin position="1"/>
        <end position="22"/>
    </location>
</feature>
<evidence type="ECO:0000313" key="3">
    <source>
        <dbReference type="Proteomes" id="UP000035680"/>
    </source>
</evidence>
<organism evidence="3 4">
    <name type="scientific">Strongyloides venezuelensis</name>
    <name type="common">Threadworm</name>
    <dbReference type="NCBI Taxonomy" id="75913"/>
    <lineage>
        <taxon>Eukaryota</taxon>
        <taxon>Metazoa</taxon>
        <taxon>Ecdysozoa</taxon>
        <taxon>Nematoda</taxon>
        <taxon>Chromadorea</taxon>
        <taxon>Rhabditida</taxon>
        <taxon>Tylenchina</taxon>
        <taxon>Panagrolaimomorpha</taxon>
        <taxon>Strongyloidoidea</taxon>
        <taxon>Strongyloididae</taxon>
        <taxon>Strongyloides</taxon>
    </lineage>
</organism>
<name>A0A0K0F593_STRVS</name>
<keyword evidence="3" id="KW-1185">Reference proteome</keyword>
<evidence type="ECO:0000256" key="1">
    <source>
        <dbReference type="SAM" id="SignalP"/>
    </source>
</evidence>
<dbReference type="STRING" id="75913.A0A0K0F593"/>
<reference evidence="3" key="1">
    <citation type="submission" date="2014-07" db="EMBL/GenBank/DDBJ databases">
        <authorList>
            <person name="Martin A.A"/>
            <person name="De Silva N."/>
        </authorList>
    </citation>
    <scope>NUCLEOTIDE SEQUENCE</scope>
</reference>
<feature type="domain" description="SCP" evidence="2">
    <location>
        <begin position="88"/>
        <end position="217"/>
    </location>
</feature>
<reference evidence="4" key="2">
    <citation type="submission" date="2015-08" db="UniProtKB">
        <authorList>
            <consortium name="WormBaseParasite"/>
        </authorList>
    </citation>
    <scope>IDENTIFICATION</scope>
</reference>
<dbReference type="SUPFAM" id="SSF55797">
    <property type="entry name" value="PR-1-like"/>
    <property type="match status" value="1"/>
</dbReference>
<dbReference type="InterPro" id="IPR035940">
    <property type="entry name" value="CAP_sf"/>
</dbReference>
<dbReference type="PRINTS" id="PR00837">
    <property type="entry name" value="V5TPXLIKE"/>
</dbReference>
<accession>A0A0K0F593</accession>
<dbReference type="InterPro" id="IPR014044">
    <property type="entry name" value="CAP_dom"/>
</dbReference>
<dbReference type="Pfam" id="PF00188">
    <property type="entry name" value="CAP"/>
    <property type="match status" value="1"/>
</dbReference>
<dbReference type="WBParaSite" id="SVE_0398300.1">
    <property type="protein sequence ID" value="SVE_0398300.1"/>
    <property type="gene ID" value="SVE_0398300"/>
</dbReference>
<feature type="chain" id="PRO_5005329450" evidence="1">
    <location>
        <begin position="23"/>
        <end position="238"/>
    </location>
</feature>
<proteinExistence type="predicted"/>
<keyword evidence="1" id="KW-0732">Signal</keyword>
<dbReference type="PANTHER" id="PTHR10334">
    <property type="entry name" value="CYSTEINE-RICH SECRETORY PROTEIN-RELATED"/>
    <property type="match status" value="1"/>
</dbReference>
<protein>
    <submittedName>
        <fullName evidence="4">CAP domain-containing protein (inferred by orthology to a human protein)</fullName>
    </submittedName>
</protein>